<dbReference type="InterPro" id="IPR045002">
    <property type="entry name" value="Ech1-like"/>
</dbReference>
<proteinExistence type="inferred from homology"/>
<evidence type="ECO:0000256" key="5">
    <source>
        <dbReference type="ARBA" id="ARBA00023235"/>
    </source>
</evidence>
<sequence length="296" mass="30889">MSSLPPPPAGQGPAVEPDAFLLRQDGEALRALRVCVAAGVAEVQLLGPGPGNAMGPDFWTELPLVFDRISADDDIHAVLIHGSGGNFSYGLDLAAMAPVFAPALRPGPPDARQREEFRRRIAALQDAVTSVARCAKPVIAAVDGWCIGGGVDVIAAADIRIASPAARFSIREVKVAIVADLGSLQRLPAIIGEGPTRHLALTGEDVDAARALSLGLVTETAEDVLARGRELAAAVAANPPLVVQGVKHVMNQRIGPQVQAGLDYVQVWNSAFLPSADFAEAAEAFAGRRAPVYRGR</sequence>
<name>A0A078MKD1_9MICC</name>
<evidence type="ECO:0000256" key="2">
    <source>
        <dbReference type="ARBA" id="ARBA00005254"/>
    </source>
</evidence>
<dbReference type="NCBIfam" id="NF004794">
    <property type="entry name" value="PRK06142.1"/>
    <property type="match status" value="1"/>
</dbReference>
<protein>
    <submittedName>
        <fullName evidence="6">Carnitinyl-CoA dehydratase</fullName>
    </submittedName>
</protein>
<dbReference type="GO" id="GO:0016853">
    <property type="term" value="F:isomerase activity"/>
    <property type="evidence" value="ECO:0007669"/>
    <property type="project" value="UniProtKB-KW"/>
</dbReference>
<dbReference type="SUPFAM" id="SSF52096">
    <property type="entry name" value="ClpP/crotonase"/>
    <property type="match status" value="1"/>
</dbReference>
<keyword evidence="3" id="KW-0276">Fatty acid metabolism</keyword>
<dbReference type="InterPro" id="IPR029045">
    <property type="entry name" value="ClpP/crotonase-like_dom_sf"/>
</dbReference>
<evidence type="ECO:0000313" key="6">
    <source>
        <dbReference type="EMBL" id="CEA06709.1"/>
    </source>
</evidence>
<dbReference type="InterPro" id="IPR014748">
    <property type="entry name" value="Enoyl-CoA_hydra_C"/>
</dbReference>
<dbReference type="PANTHER" id="PTHR43149">
    <property type="entry name" value="ENOYL-COA HYDRATASE"/>
    <property type="match status" value="1"/>
</dbReference>
<keyword evidence="5" id="KW-0413">Isomerase</keyword>
<accession>A0A078MKD1</accession>
<dbReference type="Gene3D" id="3.90.226.10">
    <property type="entry name" value="2-enoyl-CoA Hydratase, Chain A, domain 1"/>
    <property type="match status" value="1"/>
</dbReference>
<keyword evidence="4" id="KW-0443">Lipid metabolism</keyword>
<dbReference type="GO" id="GO:0006635">
    <property type="term" value="P:fatty acid beta-oxidation"/>
    <property type="evidence" value="ECO:0007669"/>
    <property type="project" value="UniProtKB-UniPathway"/>
</dbReference>
<reference evidence="6" key="1">
    <citation type="submission" date="2014-07" db="EMBL/GenBank/DDBJ databases">
        <authorList>
            <person name="Urmite Genomes Urmite Genomes"/>
        </authorList>
    </citation>
    <scope>NUCLEOTIDE SEQUENCE</scope>
    <source>
        <strain evidence="6">11W110_air</strain>
    </source>
</reference>
<dbReference type="EMBL" id="LN483070">
    <property type="protein sequence ID" value="CEA06709.1"/>
    <property type="molecule type" value="Genomic_DNA"/>
</dbReference>
<gene>
    <name evidence="6" type="primary">caiD</name>
    <name evidence="6" type="ORF">BN1051_00088</name>
</gene>
<evidence type="ECO:0000256" key="4">
    <source>
        <dbReference type="ARBA" id="ARBA00023098"/>
    </source>
</evidence>
<organism evidence="6">
    <name type="scientific">Arthrobacter saudimassiliensis</name>
    <dbReference type="NCBI Taxonomy" id="1461584"/>
    <lineage>
        <taxon>Bacteria</taxon>
        <taxon>Bacillati</taxon>
        <taxon>Actinomycetota</taxon>
        <taxon>Actinomycetes</taxon>
        <taxon>Micrococcales</taxon>
        <taxon>Micrococcaceae</taxon>
        <taxon>Arthrobacter</taxon>
    </lineage>
</organism>
<dbReference type="Gene3D" id="1.10.12.10">
    <property type="entry name" value="Lyase 2-enoyl-coa Hydratase, Chain A, domain 2"/>
    <property type="match status" value="1"/>
</dbReference>
<dbReference type="AlphaFoldDB" id="A0A078MKD1"/>
<evidence type="ECO:0000256" key="3">
    <source>
        <dbReference type="ARBA" id="ARBA00022832"/>
    </source>
</evidence>
<dbReference type="InterPro" id="IPR001753">
    <property type="entry name" value="Enoyl-CoA_hydra/iso"/>
</dbReference>
<comment type="pathway">
    <text evidence="1">Lipid metabolism; fatty acid beta-oxidation.</text>
</comment>
<dbReference type="PATRIC" id="fig|1461584.3.peg.85"/>
<dbReference type="CDD" id="cd06558">
    <property type="entry name" value="crotonase-like"/>
    <property type="match status" value="1"/>
</dbReference>
<dbReference type="PANTHER" id="PTHR43149:SF1">
    <property type="entry name" value="DELTA(3,5)-DELTA(2,4)-DIENOYL-COA ISOMERASE, MITOCHONDRIAL"/>
    <property type="match status" value="1"/>
</dbReference>
<dbReference type="Pfam" id="PF00378">
    <property type="entry name" value="ECH_1"/>
    <property type="match status" value="1"/>
</dbReference>
<evidence type="ECO:0000256" key="1">
    <source>
        <dbReference type="ARBA" id="ARBA00005005"/>
    </source>
</evidence>
<comment type="similarity">
    <text evidence="2">Belongs to the enoyl-CoA hydratase/isomerase family.</text>
</comment>
<dbReference type="UniPathway" id="UPA00659"/>